<dbReference type="AlphaFoldDB" id="A0A0C2MPG7"/>
<feature type="region of interest" description="Disordered" evidence="1">
    <location>
        <begin position="220"/>
        <end position="252"/>
    </location>
</feature>
<name>A0A0C2MPG7_THEKT</name>
<evidence type="ECO:0000313" key="3">
    <source>
        <dbReference type="Proteomes" id="UP000031668"/>
    </source>
</evidence>
<organism evidence="2 3">
    <name type="scientific">Thelohanellus kitauei</name>
    <name type="common">Myxosporean</name>
    <dbReference type="NCBI Taxonomy" id="669202"/>
    <lineage>
        <taxon>Eukaryota</taxon>
        <taxon>Metazoa</taxon>
        <taxon>Cnidaria</taxon>
        <taxon>Myxozoa</taxon>
        <taxon>Myxosporea</taxon>
        <taxon>Bivalvulida</taxon>
        <taxon>Platysporina</taxon>
        <taxon>Myxobolidae</taxon>
        <taxon>Thelohanellus</taxon>
    </lineage>
</organism>
<sequence>MNVFISRGNPDNFSSDAPKTLTRIAESIVREDVRTQMKGIRESLAKLNIDMVLKALKAATIRYLRTGRTPKIHIWNSPGYVQKTMIDAFIRGGHSPSHLKRNAKDKDTNDDGLIVFETSDSTSSPSIPPAQNINNEQRMMDVANQNFPNADDNKNPNNHQYPKAGTPPIEQLLKTEASIILHDNSMDIEDLKSSEIEFIQDIMRRQDELEARRNRYPKKLVNDPHNISTRTRSEEPDALKSSRKKLEDNLVV</sequence>
<proteinExistence type="predicted"/>
<evidence type="ECO:0000256" key="1">
    <source>
        <dbReference type="SAM" id="MobiDB-lite"/>
    </source>
</evidence>
<reference evidence="2 3" key="1">
    <citation type="journal article" date="2014" name="Genome Biol. Evol.">
        <title>The genome of the myxosporean Thelohanellus kitauei shows adaptations to nutrient acquisition within its fish host.</title>
        <authorList>
            <person name="Yang Y."/>
            <person name="Xiong J."/>
            <person name="Zhou Z."/>
            <person name="Huo F."/>
            <person name="Miao W."/>
            <person name="Ran C."/>
            <person name="Liu Y."/>
            <person name="Zhang J."/>
            <person name="Feng J."/>
            <person name="Wang M."/>
            <person name="Wang M."/>
            <person name="Wang L."/>
            <person name="Yao B."/>
        </authorList>
    </citation>
    <scope>NUCLEOTIDE SEQUENCE [LARGE SCALE GENOMIC DNA]</scope>
    <source>
        <strain evidence="2">Wuqing</strain>
    </source>
</reference>
<gene>
    <name evidence="2" type="ORF">RF11_16363</name>
</gene>
<dbReference type="EMBL" id="JWZT01004658">
    <property type="protein sequence ID" value="KII63556.1"/>
    <property type="molecule type" value="Genomic_DNA"/>
</dbReference>
<comment type="caution">
    <text evidence="2">The sequence shown here is derived from an EMBL/GenBank/DDBJ whole genome shotgun (WGS) entry which is preliminary data.</text>
</comment>
<accession>A0A0C2MPG7</accession>
<dbReference type="Proteomes" id="UP000031668">
    <property type="component" value="Unassembled WGS sequence"/>
</dbReference>
<keyword evidence="3" id="KW-1185">Reference proteome</keyword>
<evidence type="ECO:0000313" key="2">
    <source>
        <dbReference type="EMBL" id="KII63556.1"/>
    </source>
</evidence>
<protein>
    <submittedName>
        <fullName evidence="2">Uncharacterized protein</fullName>
    </submittedName>
</protein>
<feature type="compositionally biased region" description="Basic and acidic residues" evidence="1">
    <location>
        <begin position="231"/>
        <end position="252"/>
    </location>
</feature>